<name>A0AA92IMA0_9GAMM</name>
<dbReference type="EMBL" id="CP032551">
    <property type="protein sequence ID" value="QGT96361.1"/>
    <property type="molecule type" value="Genomic_DNA"/>
</dbReference>
<keyword evidence="3 6" id="KW-0732">Signal</keyword>
<gene>
    <name evidence="7" type="ORF">D3795_09425</name>
</gene>
<feature type="region of interest" description="Disordered" evidence="5">
    <location>
        <begin position="205"/>
        <end position="237"/>
    </location>
</feature>
<evidence type="ECO:0000256" key="3">
    <source>
        <dbReference type="ARBA" id="ARBA00022729"/>
    </source>
</evidence>
<dbReference type="InterPro" id="IPR028974">
    <property type="entry name" value="TSP_type-3_rpt"/>
</dbReference>
<dbReference type="SUPFAM" id="SSF103647">
    <property type="entry name" value="TSP type-3 repeat"/>
    <property type="match status" value="1"/>
</dbReference>
<evidence type="ECO:0000256" key="4">
    <source>
        <dbReference type="ARBA" id="ARBA00022837"/>
    </source>
</evidence>
<organism evidence="7 8">
    <name type="scientific">Pseudidiomarina andamanensis</name>
    <dbReference type="NCBI Taxonomy" id="1940690"/>
    <lineage>
        <taxon>Bacteria</taxon>
        <taxon>Pseudomonadati</taxon>
        <taxon>Pseudomonadota</taxon>
        <taxon>Gammaproteobacteria</taxon>
        <taxon>Alteromonadales</taxon>
        <taxon>Idiomarinaceae</taxon>
        <taxon>Pseudidiomarina</taxon>
    </lineage>
</organism>
<dbReference type="Pfam" id="PF18884">
    <property type="entry name" value="TSP3_bac"/>
    <property type="match status" value="2"/>
</dbReference>
<keyword evidence="8" id="KW-1185">Reference proteome</keyword>
<dbReference type="GO" id="GO:0005509">
    <property type="term" value="F:calcium ion binding"/>
    <property type="evidence" value="ECO:0007669"/>
    <property type="project" value="InterPro"/>
</dbReference>
<proteinExistence type="predicted"/>
<dbReference type="AlphaFoldDB" id="A0AA92IMA0"/>
<evidence type="ECO:0000313" key="8">
    <source>
        <dbReference type="Proteomes" id="UP000427820"/>
    </source>
</evidence>
<feature type="compositionally biased region" description="Acidic residues" evidence="5">
    <location>
        <begin position="213"/>
        <end position="223"/>
    </location>
</feature>
<protein>
    <recommendedName>
        <fullName evidence="9">PA14 domain-containing protein</fullName>
    </recommendedName>
</protein>
<evidence type="ECO:0000256" key="1">
    <source>
        <dbReference type="ARBA" id="ARBA00004613"/>
    </source>
</evidence>
<evidence type="ECO:0000256" key="2">
    <source>
        <dbReference type="ARBA" id="ARBA00022525"/>
    </source>
</evidence>
<evidence type="ECO:0000313" key="7">
    <source>
        <dbReference type="EMBL" id="QGT96361.1"/>
    </source>
</evidence>
<comment type="subcellular location">
    <subcellularLocation>
        <location evidence="1">Secreted</location>
    </subcellularLocation>
</comment>
<dbReference type="Proteomes" id="UP000427820">
    <property type="component" value="Chromosome"/>
</dbReference>
<feature type="chain" id="PRO_5041657926" description="PA14 domain-containing protein" evidence="6">
    <location>
        <begin position="24"/>
        <end position="329"/>
    </location>
</feature>
<feature type="signal peptide" evidence="6">
    <location>
        <begin position="1"/>
        <end position="23"/>
    </location>
</feature>
<keyword evidence="2" id="KW-0964">Secreted</keyword>
<evidence type="ECO:0000256" key="6">
    <source>
        <dbReference type="SAM" id="SignalP"/>
    </source>
</evidence>
<evidence type="ECO:0008006" key="9">
    <source>
        <dbReference type="Google" id="ProtNLM"/>
    </source>
</evidence>
<evidence type="ECO:0000256" key="5">
    <source>
        <dbReference type="SAM" id="MobiDB-lite"/>
    </source>
</evidence>
<reference evidence="7 8" key="1">
    <citation type="submission" date="2018-09" db="EMBL/GenBank/DDBJ databases">
        <title>Whole genome sequencing of Idiomarina andamanensis W-5T (LMG 29773T= JCM 31645T).</title>
        <authorList>
            <person name="Das S.K."/>
        </authorList>
    </citation>
    <scope>NUCLEOTIDE SEQUENCE [LARGE SCALE GENOMIC DNA]</scope>
    <source>
        <strain evidence="7 8">W-5T</strain>
    </source>
</reference>
<accession>A0AA92IMA0</accession>
<keyword evidence="4" id="KW-0106">Calcium</keyword>
<dbReference type="KEGG" id="panm:D3795_09425"/>
<dbReference type="InterPro" id="IPR059100">
    <property type="entry name" value="TSP3_bac"/>
</dbReference>
<sequence>MKSAMKRLSIIAVAAISMQAAQANTNVYTSDSSVTAWDPIFPSAAIVDWPTQACSVNPAVNLSANWQNPHASFSFGTNAHPWQPGSGLNASWINAWSDLNSRGPQGHSWTRYTTEVTGNGQFLLNLLADNCSWIYVDGTLVGFQAATSVPSKYPVNLDGTHTLDFLIFDGGGLAGGMFQLETNTTVVFADTDDDGLTDAEEVLTETDPLNPDSDGDGFNDGEEVTAGTNPNDGNDFPVVDADGDGIFDTDDSCPATADGATVDQFGCSGTQNVANLCACDSDWKNHGQYVSCVAHAKNDQVNIGLLTQDEGTELIKAAAKSSCGKKAKK</sequence>